<name>A0A6G1FCG0_9ORYZ</name>
<dbReference type="SMART" id="SM00184">
    <property type="entry name" value="RING"/>
    <property type="match status" value="1"/>
</dbReference>
<gene>
    <name evidence="4" type="ORF">E2562_025559</name>
</gene>
<evidence type="ECO:0000259" key="3">
    <source>
        <dbReference type="PROSITE" id="PS50089"/>
    </source>
</evidence>
<dbReference type="Gene3D" id="3.30.40.10">
    <property type="entry name" value="Zinc/RING finger domain, C3HC4 (zinc finger)"/>
    <property type="match status" value="1"/>
</dbReference>
<keyword evidence="5" id="KW-1185">Reference proteome</keyword>
<protein>
    <recommendedName>
        <fullName evidence="3">RING-type domain-containing protein</fullName>
    </recommendedName>
</protein>
<dbReference type="GO" id="GO:0016567">
    <property type="term" value="P:protein ubiquitination"/>
    <property type="evidence" value="ECO:0007669"/>
    <property type="project" value="TreeGrafter"/>
</dbReference>
<keyword evidence="1" id="KW-0862">Zinc</keyword>
<keyword evidence="2" id="KW-0472">Membrane</keyword>
<dbReference type="Proteomes" id="UP000479710">
    <property type="component" value="Unassembled WGS sequence"/>
</dbReference>
<dbReference type="AlphaFoldDB" id="A0A6G1FCG0"/>
<dbReference type="CDD" id="cd16461">
    <property type="entry name" value="RING-H2_EL5-like"/>
    <property type="match status" value="1"/>
</dbReference>
<dbReference type="EMBL" id="SPHZ02000001">
    <property type="protein sequence ID" value="KAF0934482.1"/>
    <property type="molecule type" value="Genomic_DNA"/>
</dbReference>
<comment type="caution">
    <text evidence="4">The sequence shown here is derived from an EMBL/GenBank/DDBJ whole genome shotgun (WGS) entry which is preliminary data.</text>
</comment>
<evidence type="ECO:0000256" key="1">
    <source>
        <dbReference type="PROSITE-ProRule" id="PRU00175"/>
    </source>
</evidence>
<dbReference type="SUPFAM" id="SSF57850">
    <property type="entry name" value="RING/U-box"/>
    <property type="match status" value="1"/>
</dbReference>
<dbReference type="OrthoDB" id="8062037at2759"/>
<sequence>MSVTPADSCYRWSCDFAAAHAVFACGFITAPVAVFHLVRTPRSAHAIFFAMVSALFTAVSLILCCHFYADLKRPPWPRSRLAAAATRAQGSPHDLRRHPEQPVMVERGSELQAALAAGRIPSYEHRDDDGEAECAVCLGEVEHGEAVRRLPACLHVFHAACIDRWLRASATCPVCRCTTLPPPNRPPEVVVIVNS</sequence>
<keyword evidence="2" id="KW-0812">Transmembrane</keyword>
<proteinExistence type="predicted"/>
<dbReference type="GO" id="GO:0008270">
    <property type="term" value="F:zinc ion binding"/>
    <property type="evidence" value="ECO:0007669"/>
    <property type="project" value="UniProtKB-KW"/>
</dbReference>
<feature type="domain" description="RING-type" evidence="3">
    <location>
        <begin position="134"/>
        <end position="176"/>
    </location>
</feature>
<dbReference type="InterPro" id="IPR001841">
    <property type="entry name" value="Znf_RING"/>
</dbReference>
<reference evidence="4 5" key="1">
    <citation type="submission" date="2019-11" db="EMBL/GenBank/DDBJ databases">
        <title>Whole genome sequence of Oryza granulata.</title>
        <authorList>
            <person name="Li W."/>
        </authorList>
    </citation>
    <scope>NUCLEOTIDE SEQUENCE [LARGE SCALE GENOMIC DNA]</scope>
    <source>
        <strain evidence="5">cv. Menghai</strain>
        <tissue evidence="4">Leaf</tissue>
    </source>
</reference>
<organism evidence="4 5">
    <name type="scientific">Oryza meyeriana var. granulata</name>
    <dbReference type="NCBI Taxonomy" id="110450"/>
    <lineage>
        <taxon>Eukaryota</taxon>
        <taxon>Viridiplantae</taxon>
        <taxon>Streptophyta</taxon>
        <taxon>Embryophyta</taxon>
        <taxon>Tracheophyta</taxon>
        <taxon>Spermatophyta</taxon>
        <taxon>Magnoliopsida</taxon>
        <taxon>Liliopsida</taxon>
        <taxon>Poales</taxon>
        <taxon>Poaceae</taxon>
        <taxon>BOP clade</taxon>
        <taxon>Oryzoideae</taxon>
        <taxon>Oryzeae</taxon>
        <taxon>Oryzinae</taxon>
        <taxon>Oryza</taxon>
        <taxon>Oryza meyeriana</taxon>
    </lineage>
</organism>
<dbReference type="Pfam" id="PF13639">
    <property type="entry name" value="zf-RING_2"/>
    <property type="match status" value="1"/>
</dbReference>
<feature type="transmembrane region" description="Helical" evidence="2">
    <location>
        <begin position="44"/>
        <end position="69"/>
    </location>
</feature>
<evidence type="ECO:0000313" key="4">
    <source>
        <dbReference type="EMBL" id="KAF0934482.1"/>
    </source>
</evidence>
<feature type="transmembrane region" description="Helical" evidence="2">
    <location>
        <begin position="12"/>
        <end position="38"/>
    </location>
</feature>
<evidence type="ECO:0000313" key="5">
    <source>
        <dbReference type="Proteomes" id="UP000479710"/>
    </source>
</evidence>
<dbReference type="PROSITE" id="PS50089">
    <property type="entry name" value="ZF_RING_2"/>
    <property type="match status" value="1"/>
</dbReference>
<dbReference type="InterPro" id="IPR013083">
    <property type="entry name" value="Znf_RING/FYVE/PHD"/>
</dbReference>
<dbReference type="PANTHER" id="PTHR45676:SF161">
    <property type="entry name" value="OS02G0249200 PROTEIN"/>
    <property type="match status" value="1"/>
</dbReference>
<keyword evidence="1" id="KW-0479">Metal-binding</keyword>
<keyword evidence="2" id="KW-1133">Transmembrane helix</keyword>
<accession>A0A6G1FCG0</accession>
<dbReference type="PANTHER" id="PTHR45676">
    <property type="entry name" value="RING-H2 FINGER PROTEIN ATL51-RELATED"/>
    <property type="match status" value="1"/>
</dbReference>
<keyword evidence="1" id="KW-0863">Zinc-finger</keyword>
<evidence type="ECO:0000256" key="2">
    <source>
        <dbReference type="SAM" id="Phobius"/>
    </source>
</evidence>